<dbReference type="SUPFAM" id="SSF50998">
    <property type="entry name" value="Quinoprotein alcohol dehydrogenase-like"/>
    <property type="match status" value="1"/>
</dbReference>
<dbReference type="InterPro" id="IPR026444">
    <property type="entry name" value="Secre_tail"/>
</dbReference>
<dbReference type="PANTHER" id="PTHR35340:SF5">
    <property type="entry name" value="ASST-DOMAIN-CONTAINING PROTEIN"/>
    <property type="match status" value="1"/>
</dbReference>
<proteinExistence type="predicted"/>
<name>A0A1L3JHH6_9FLAO</name>
<evidence type="ECO:0000256" key="2">
    <source>
        <dbReference type="SAM" id="SignalP"/>
    </source>
</evidence>
<dbReference type="InterPro" id="IPR053143">
    <property type="entry name" value="Arylsulfate_ST"/>
</dbReference>
<feature type="chain" id="PRO_5012024117" description="Secretion system C-terminal sorting domain-containing protein" evidence="2">
    <location>
        <begin position="20"/>
        <end position="543"/>
    </location>
</feature>
<dbReference type="EMBL" id="CP018155">
    <property type="protein sequence ID" value="APG64596.1"/>
    <property type="molecule type" value="Genomic_DNA"/>
</dbReference>
<keyword evidence="1 2" id="KW-0732">Signal</keyword>
<dbReference type="GO" id="GO:0004062">
    <property type="term" value="F:aryl sulfotransferase activity"/>
    <property type="evidence" value="ECO:0007669"/>
    <property type="project" value="InterPro"/>
</dbReference>
<evidence type="ECO:0000313" key="5">
    <source>
        <dbReference type="Proteomes" id="UP000181898"/>
    </source>
</evidence>
<protein>
    <recommendedName>
        <fullName evidence="3">Secretion system C-terminal sorting domain-containing protein</fullName>
    </recommendedName>
</protein>
<dbReference type="RefSeq" id="WP_072554922.1">
    <property type="nucleotide sequence ID" value="NZ_CP018155.1"/>
</dbReference>
<dbReference type="InterPro" id="IPR011047">
    <property type="entry name" value="Quinoprotein_ADH-like_sf"/>
</dbReference>
<reference evidence="4 5" key="1">
    <citation type="submission" date="2016-11" db="EMBL/GenBank/DDBJ databases">
        <title>Tenacibaculum sp. LPB0136, isolated from marine environment.</title>
        <authorList>
            <person name="Kim E."/>
            <person name="Yi H."/>
        </authorList>
    </citation>
    <scope>NUCLEOTIDE SEQUENCE [LARGE SCALE GENOMIC DNA]</scope>
    <source>
        <strain evidence="4 5">LPB0136</strain>
    </source>
</reference>
<dbReference type="OrthoDB" id="9815940at2"/>
<dbReference type="Pfam" id="PF05935">
    <property type="entry name" value="Arylsulfotrans"/>
    <property type="match status" value="1"/>
</dbReference>
<feature type="signal peptide" evidence="2">
    <location>
        <begin position="1"/>
        <end position="19"/>
    </location>
</feature>
<dbReference type="NCBIfam" id="TIGR04183">
    <property type="entry name" value="Por_Secre_tail"/>
    <property type="match status" value="1"/>
</dbReference>
<evidence type="ECO:0000313" key="4">
    <source>
        <dbReference type="EMBL" id="APG64596.1"/>
    </source>
</evidence>
<organism evidence="4 5">
    <name type="scientific">Tenacibaculum todarodis</name>
    <dbReference type="NCBI Taxonomy" id="1850252"/>
    <lineage>
        <taxon>Bacteria</taxon>
        <taxon>Pseudomonadati</taxon>
        <taxon>Bacteroidota</taxon>
        <taxon>Flavobacteriia</taxon>
        <taxon>Flavobacteriales</taxon>
        <taxon>Flavobacteriaceae</taxon>
        <taxon>Tenacibaculum</taxon>
    </lineage>
</organism>
<accession>A0A1L3JHH6</accession>
<dbReference type="Pfam" id="PF18962">
    <property type="entry name" value="Por_Secre_tail"/>
    <property type="match status" value="1"/>
</dbReference>
<keyword evidence="5" id="KW-1185">Reference proteome</keyword>
<dbReference type="Proteomes" id="UP000181898">
    <property type="component" value="Chromosome"/>
</dbReference>
<feature type="domain" description="Secretion system C-terminal sorting" evidence="3">
    <location>
        <begin position="478"/>
        <end position="541"/>
    </location>
</feature>
<dbReference type="STRING" id="1850252.LPB136_04085"/>
<sequence length="543" mass="60871">MKKLLLFILFISTYSLIFAQNTVGTKNITNDVYEGYTLFSIHKKTFLIDNCGRVVNEWNSEFTPGNAVYLLPNGNILRAGREDGLSNIVFGGVGGVAEIFDWDGNLIWQYKYNNNSKRQHHDVYPMPNGNVLILAVTVLTNEEAIQAGRDPSVTSGELYNEQIIEVEPIGTTDGNIVWEWNVKDHLIQDLDSSKDNFGVIEDNPHKIDINFLNGGNGSSNWLHVNSIQYDENLDQIVISSRNLSEIWIIDHSTTTIEAASNFGGDYGKGGDILYRWGNPEAYKKGYSSDRKLFGQHYPHFVRNTGTIYDGKMIVFNNGLTRDPLFSEVNILTPPTDSPGFYSYSDVAFGPTSLDYEYSDLSFTPSTFYSSIVSSAQVLPNNNILVCEGAEGRVFELNKNKEIVWEYVNPVTNGTGNISTQFDTSPVGNTTFRAIKYGLDYGAFIGKTITVGDPIENDFNLTPCNNLDVNQFSINSFNIYPNPTKGVLNLAKKVDKIELYSILGAKLAEFKNTKQIDVYSYKTGVYLVKIYKDDTFFTSKFIKN</sequence>
<dbReference type="PANTHER" id="PTHR35340">
    <property type="entry name" value="PQQ ENZYME REPEAT PROTEIN-RELATED"/>
    <property type="match status" value="1"/>
</dbReference>
<gene>
    <name evidence="4" type="ORF">LPB136_04085</name>
</gene>
<dbReference type="AlphaFoldDB" id="A0A1L3JHH6"/>
<dbReference type="InterPro" id="IPR010262">
    <property type="entry name" value="Arylsulfotransferase_bact"/>
</dbReference>
<evidence type="ECO:0000256" key="1">
    <source>
        <dbReference type="ARBA" id="ARBA00022729"/>
    </source>
</evidence>
<dbReference type="KEGG" id="ten:LPB136_04085"/>
<evidence type="ECO:0000259" key="3">
    <source>
        <dbReference type="Pfam" id="PF18962"/>
    </source>
</evidence>